<gene>
    <name evidence="2" type="primary">phzF</name>
    <name evidence="2" type="ORF">BN1051_01568</name>
</gene>
<dbReference type="SUPFAM" id="SSF54506">
    <property type="entry name" value="Diaminopimelate epimerase-like"/>
    <property type="match status" value="1"/>
</dbReference>
<evidence type="ECO:0000256" key="1">
    <source>
        <dbReference type="PIRSR" id="PIRSR016184-1"/>
    </source>
</evidence>
<dbReference type="AlphaFoldDB" id="A0A078MPT1"/>
<dbReference type="GO" id="GO:0005737">
    <property type="term" value="C:cytoplasm"/>
    <property type="evidence" value="ECO:0007669"/>
    <property type="project" value="TreeGrafter"/>
</dbReference>
<dbReference type="PANTHER" id="PTHR13774">
    <property type="entry name" value="PHENAZINE BIOSYNTHESIS PROTEIN"/>
    <property type="match status" value="1"/>
</dbReference>
<accession>A0A078MPT1</accession>
<evidence type="ECO:0000313" key="2">
    <source>
        <dbReference type="EMBL" id="CEA08230.1"/>
    </source>
</evidence>
<dbReference type="Gene3D" id="3.10.310.10">
    <property type="entry name" value="Diaminopimelate Epimerase, Chain A, domain 1"/>
    <property type="match status" value="2"/>
</dbReference>
<organism evidence="2">
    <name type="scientific">Arthrobacter saudimassiliensis</name>
    <dbReference type="NCBI Taxonomy" id="1461584"/>
    <lineage>
        <taxon>Bacteria</taxon>
        <taxon>Bacillati</taxon>
        <taxon>Actinomycetota</taxon>
        <taxon>Actinomycetes</taxon>
        <taxon>Micrococcales</taxon>
        <taxon>Micrococcaceae</taxon>
        <taxon>Arthrobacter</taxon>
    </lineage>
</organism>
<dbReference type="EMBL" id="LN483070">
    <property type="protein sequence ID" value="CEA08230.1"/>
    <property type="molecule type" value="Genomic_DNA"/>
</dbReference>
<feature type="active site" evidence="1">
    <location>
        <position position="47"/>
    </location>
</feature>
<dbReference type="Pfam" id="PF02567">
    <property type="entry name" value="PhzC-PhzF"/>
    <property type="match status" value="1"/>
</dbReference>
<dbReference type="PATRIC" id="fig|1461584.3.peg.1557"/>
<protein>
    <submittedName>
        <fullName evidence="2">Trans-2,3-dihydro-3-hydroxyanthranilate isomerase</fullName>
    </submittedName>
</protein>
<name>A0A078MPT1_9MICC</name>
<sequence>MRERWFKQVDVFGSSPYLGNPVAVLLEGQDISEQAMQQFARWTNLSETTFLMPPTIAGADYRVRIFTPNGEIPFAGHPTLGSCHAWLEAGNRPRTPGTVLQECEIGIVTLHANAGLAAFEAPRLRRSGPVDDATLAQAVTALGLRIDQVRDHAWVDNGPGWLGLLLADAETVLSLKPDNAALGSLRVGVIGPYEDTSEADFEVRAFVPALGIAEDPVTGSLNAGLAVWLIGAGLAPDRYVVSQGTAVGRKGRVRIFQRDGGIWVGGESVTCVDGSVRL</sequence>
<keyword evidence="2" id="KW-0413">Isomerase</keyword>
<dbReference type="InterPro" id="IPR003719">
    <property type="entry name" value="Phenazine_PhzF-like"/>
</dbReference>
<dbReference type="PIRSF" id="PIRSF016184">
    <property type="entry name" value="PhzC_PhzF"/>
    <property type="match status" value="1"/>
</dbReference>
<reference evidence="2" key="1">
    <citation type="submission" date="2014-07" db="EMBL/GenBank/DDBJ databases">
        <authorList>
            <person name="Urmite Genomes Urmite Genomes"/>
        </authorList>
    </citation>
    <scope>NUCLEOTIDE SEQUENCE</scope>
    <source>
        <strain evidence="2">11W110_air</strain>
    </source>
</reference>
<dbReference type="PANTHER" id="PTHR13774:SF32">
    <property type="entry name" value="ANTISENSE-ENHANCING SEQUENCE 1"/>
    <property type="match status" value="1"/>
</dbReference>
<dbReference type="NCBIfam" id="TIGR00654">
    <property type="entry name" value="PhzF_family"/>
    <property type="match status" value="1"/>
</dbReference>
<proteinExistence type="predicted"/>
<dbReference type="GO" id="GO:0016853">
    <property type="term" value="F:isomerase activity"/>
    <property type="evidence" value="ECO:0007669"/>
    <property type="project" value="UniProtKB-KW"/>
</dbReference>